<evidence type="ECO:0000313" key="6">
    <source>
        <dbReference type="EMBL" id="TCO62051.1"/>
    </source>
</evidence>
<feature type="domain" description="AMP-binding enzyme C-terminal" evidence="5">
    <location>
        <begin position="418"/>
        <end position="491"/>
    </location>
</feature>
<dbReference type="Pfam" id="PF00501">
    <property type="entry name" value="AMP-binding"/>
    <property type="match status" value="1"/>
</dbReference>
<dbReference type="SUPFAM" id="SSF56801">
    <property type="entry name" value="Acetyl-CoA synthetase-like"/>
    <property type="match status" value="1"/>
</dbReference>
<feature type="domain" description="AMP-dependent synthetase/ligase" evidence="3">
    <location>
        <begin position="15"/>
        <end position="370"/>
    </location>
</feature>
<evidence type="ECO:0000259" key="3">
    <source>
        <dbReference type="Pfam" id="PF00501"/>
    </source>
</evidence>
<accession>A0A4R2JPG2</accession>
<dbReference type="SUPFAM" id="SSF54909">
    <property type="entry name" value="Dimeric alpha+beta barrel"/>
    <property type="match status" value="2"/>
</dbReference>
<reference evidence="6 7" key="1">
    <citation type="submission" date="2019-03" db="EMBL/GenBank/DDBJ databases">
        <title>Genomic Encyclopedia of Type Strains, Phase IV (KMG-IV): sequencing the most valuable type-strain genomes for metagenomic binning, comparative biology and taxonomic classification.</title>
        <authorList>
            <person name="Goeker M."/>
        </authorList>
    </citation>
    <scope>NUCLEOTIDE SEQUENCE [LARGE SCALE GENOMIC DNA]</scope>
    <source>
        <strain evidence="6 7">DSM 45934</strain>
    </source>
</reference>
<dbReference type="InterPro" id="IPR007138">
    <property type="entry name" value="ABM_dom"/>
</dbReference>
<dbReference type="EMBL" id="SLWS01000002">
    <property type="protein sequence ID" value="TCO62051.1"/>
    <property type="molecule type" value="Genomic_DNA"/>
</dbReference>
<dbReference type="InterPro" id="IPR011008">
    <property type="entry name" value="Dimeric_a/b-barrel"/>
</dbReference>
<evidence type="ECO:0000313" key="7">
    <source>
        <dbReference type="Proteomes" id="UP000295680"/>
    </source>
</evidence>
<proteinExistence type="inferred from homology"/>
<comment type="caution">
    <text evidence="6">The sequence shown here is derived from an EMBL/GenBank/DDBJ whole genome shotgun (WGS) entry which is preliminary data.</text>
</comment>
<dbReference type="Proteomes" id="UP000295680">
    <property type="component" value="Unassembled WGS sequence"/>
</dbReference>
<dbReference type="InterPro" id="IPR042099">
    <property type="entry name" value="ANL_N_sf"/>
</dbReference>
<dbReference type="Gene3D" id="3.40.50.12780">
    <property type="entry name" value="N-terminal domain of ligase-like"/>
    <property type="match status" value="1"/>
</dbReference>
<feature type="domain" description="ABM" evidence="4">
    <location>
        <begin position="520"/>
        <end position="591"/>
    </location>
</feature>
<protein>
    <submittedName>
        <fullName evidence="6">Long-chain acyl-CoA synthetase</fullName>
    </submittedName>
</protein>
<dbReference type="InterPro" id="IPR045851">
    <property type="entry name" value="AMP-bd_C_sf"/>
</dbReference>
<dbReference type="PANTHER" id="PTHR24096">
    <property type="entry name" value="LONG-CHAIN-FATTY-ACID--COA LIGASE"/>
    <property type="match status" value="1"/>
</dbReference>
<evidence type="ECO:0000256" key="1">
    <source>
        <dbReference type="ARBA" id="ARBA00006432"/>
    </source>
</evidence>
<dbReference type="Gene3D" id="3.30.300.30">
    <property type="match status" value="1"/>
</dbReference>
<dbReference type="GO" id="GO:0016405">
    <property type="term" value="F:CoA-ligase activity"/>
    <property type="evidence" value="ECO:0007669"/>
    <property type="project" value="TreeGrafter"/>
</dbReference>
<keyword evidence="2" id="KW-0436">Ligase</keyword>
<dbReference type="InterPro" id="IPR020845">
    <property type="entry name" value="AMP-binding_CS"/>
</dbReference>
<dbReference type="InterPro" id="IPR000873">
    <property type="entry name" value="AMP-dep_synth/lig_dom"/>
</dbReference>
<dbReference type="PANTHER" id="PTHR24096:SF149">
    <property type="entry name" value="AMP-BINDING DOMAIN-CONTAINING PROTEIN-RELATED"/>
    <property type="match status" value="1"/>
</dbReference>
<dbReference type="InterPro" id="IPR025110">
    <property type="entry name" value="AMP-bd_C"/>
</dbReference>
<evidence type="ECO:0000259" key="4">
    <source>
        <dbReference type="Pfam" id="PF03992"/>
    </source>
</evidence>
<organism evidence="6 7">
    <name type="scientific">Actinocrispum wychmicini</name>
    <dbReference type="NCBI Taxonomy" id="1213861"/>
    <lineage>
        <taxon>Bacteria</taxon>
        <taxon>Bacillati</taxon>
        <taxon>Actinomycetota</taxon>
        <taxon>Actinomycetes</taxon>
        <taxon>Pseudonocardiales</taxon>
        <taxon>Pseudonocardiaceae</taxon>
        <taxon>Actinocrispum</taxon>
    </lineage>
</organism>
<evidence type="ECO:0000259" key="5">
    <source>
        <dbReference type="Pfam" id="PF13193"/>
    </source>
</evidence>
<dbReference type="Gene3D" id="3.30.70.100">
    <property type="match status" value="2"/>
</dbReference>
<comment type="similarity">
    <text evidence="1">Belongs to the ATP-dependent AMP-binding enzyme family.</text>
</comment>
<sequence>MAESLPSSVDGLVSAAAARRPDGVALRAHYGDVTFAELDSSVSAAATALVRLLGTEPDVIALASPLHPDFAVAFHGAIRAGKTVAPLNPLLTEHELEHLLVTSKARLVFVTDVLFERVRRIAHRLPLLAEAILIGPGPAAQAGAVRTLDDLVAAYDISRTEPVPPARTACVLFTSGTTGPPKGCRLSQANLVVNAAQTAVAHLVDETSVVLNHLPKYHLMHLNSAVHAAATQVLCQEWDVVKAVELANTAGATHYYSIPMRLTKLAGHPRLPELRLTTVRAIASGGSALAPAAASTLADHFGIPVFQGYGLAETSPLTHSATPLDPAVGTVGRPVADTECRIVDPGTGEPVAAGAEGEIQVRGPQVMLGYSEHDSGVDDEGWFATGDIGRLDDDGRLVVVDRIKDVFKCDNYLVSPSEVERVLSECPGVRDCAVVDYPDEFSGAYAAAFVVLQDGAAVDDLEAHLAMRVPYYQRVRHFEVVGAIPRTTNGKLSRRALRAELISRRTMAEKTAEDLDNLVTAVARFTTRDDPAAFEAFFLEHVEYMRARDGFGAHQAVRLADDPRVYLNFGWWTSKDTFLAVTTSEEFRSHQTVMRGLLEKAEVVLCKNVRRVNAGEAAGERAQFDVPLMQVCTFTTGDPLAFEAAFDRYAKVIADTYGFGYADLNRSFQEPGTYYGLAYWWDPAAFDKAAGTPEFAALAAAAAVRTETVVHVAWNRALGAEGDD</sequence>
<dbReference type="RefSeq" id="WP_165960315.1">
    <property type="nucleotide sequence ID" value="NZ_SLWS01000002.1"/>
</dbReference>
<evidence type="ECO:0000256" key="2">
    <source>
        <dbReference type="ARBA" id="ARBA00022598"/>
    </source>
</evidence>
<dbReference type="Pfam" id="PF13193">
    <property type="entry name" value="AMP-binding_C"/>
    <property type="match status" value="1"/>
</dbReference>
<name>A0A4R2JPG2_9PSEU</name>
<dbReference type="PROSITE" id="PS00455">
    <property type="entry name" value="AMP_BINDING"/>
    <property type="match status" value="1"/>
</dbReference>
<dbReference type="AlphaFoldDB" id="A0A4R2JPG2"/>
<gene>
    <name evidence="6" type="ORF">EV192_102188</name>
</gene>
<dbReference type="Pfam" id="PF03992">
    <property type="entry name" value="ABM"/>
    <property type="match status" value="1"/>
</dbReference>
<keyword evidence="7" id="KW-1185">Reference proteome</keyword>